<name>A0ACB8YTZ4_9ASTR</name>
<reference evidence="2" key="1">
    <citation type="journal article" date="2022" name="Mol. Ecol. Resour.">
        <title>The genomes of chicory, endive, great burdock and yacon provide insights into Asteraceae palaeo-polyploidization history and plant inulin production.</title>
        <authorList>
            <person name="Fan W."/>
            <person name="Wang S."/>
            <person name="Wang H."/>
            <person name="Wang A."/>
            <person name="Jiang F."/>
            <person name="Liu H."/>
            <person name="Zhao H."/>
            <person name="Xu D."/>
            <person name="Zhang Y."/>
        </authorList>
    </citation>
    <scope>NUCLEOTIDE SEQUENCE [LARGE SCALE GENOMIC DNA]</scope>
    <source>
        <strain evidence="2">cv. Yunnan</strain>
    </source>
</reference>
<evidence type="ECO:0000313" key="1">
    <source>
        <dbReference type="EMBL" id="KAI3688419.1"/>
    </source>
</evidence>
<organism evidence="1 2">
    <name type="scientific">Smallanthus sonchifolius</name>
    <dbReference type="NCBI Taxonomy" id="185202"/>
    <lineage>
        <taxon>Eukaryota</taxon>
        <taxon>Viridiplantae</taxon>
        <taxon>Streptophyta</taxon>
        <taxon>Embryophyta</taxon>
        <taxon>Tracheophyta</taxon>
        <taxon>Spermatophyta</taxon>
        <taxon>Magnoliopsida</taxon>
        <taxon>eudicotyledons</taxon>
        <taxon>Gunneridae</taxon>
        <taxon>Pentapetalae</taxon>
        <taxon>asterids</taxon>
        <taxon>campanulids</taxon>
        <taxon>Asterales</taxon>
        <taxon>Asteraceae</taxon>
        <taxon>Asteroideae</taxon>
        <taxon>Heliantheae alliance</taxon>
        <taxon>Millerieae</taxon>
        <taxon>Smallanthus</taxon>
    </lineage>
</organism>
<accession>A0ACB8YTZ4</accession>
<gene>
    <name evidence="1" type="ORF">L1987_82132</name>
</gene>
<reference evidence="1 2" key="2">
    <citation type="journal article" date="2022" name="Mol. Ecol. Resour.">
        <title>The genomes of chicory, endive, great burdock and yacon provide insights into Asteraceae paleo-polyploidization history and plant inulin production.</title>
        <authorList>
            <person name="Fan W."/>
            <person name="Wang S."/>
            <person name="Wang H."/>
            <person name="Wang A."/>
            <person name="Jiang F."/>
            <person name="Liu H."/>
            <person name="Zhao H."/>
            <person name="Xu D."/>
            <person name="Zhang Y."/>
        </authorList>
    </citation>
    <scope>NUCLEOTIDE SEQUENCE [LARGE SCALE GENOMIC DNA]</scope>
    <source>
        <strain evidence="2">cv. Yunnan</strain>
        <tissue evidence="1">Leaves</tissue>
    </source>
</reference>
<keyword evidence="2" id="KW-1185">Reference proteome</keyword>
<dbReference type="Proteomes" id="UP001056120">
    <property type="component" value="Linkage Group LG27"/>
</dbReference>
<proteinExistence type="predicted"/>
<comment type="caution">
    <text evidence="1">The sequence shown here is derived from an EMBL/GenBank/DDBJ whole genome shotgun (WGS) entry which is preliminary data.</text>
</comment>
<sequence length="294" mass="34739">MMMEQVSEYLNKIKAWFWTSSILLASFDFKILQFVSVYSQALVETKELLQREQTAHLIAMLEVEKQEEKLTKALGVEKECANEGEEKLAELCRLVNQREELASDNDDVLIQKQLELEEAQKKIEIGNSALRTKEDETRYRMENLALKDKVIFLRFWLIDMLKVVYLLHLYDSSAGRCGFAEELRAKIKGITRAREEAYYEREKVKKLLNEHKAILDAKTHDFELEMEQKRKSLDNDFKIKVAEVEKKEVKVNHLERKITKREEALEKKLDKIKEKEKDVNLEPREPNIMDDKRT</sequence>
<evidence type="ECO:0000313" key="2">
    <source>
        <dbReference type="Proteomes" id="UP001056120"/>
    </source>
</evidence>
<protein>
    <submittedName>
        <fullName evidence="1">Uncharacterized protein</fullName>
    </submittedName>
</protein>
<dbReference type="EMBL" id="CM042044">
    <property type="protein sequence ID" value="KAI3688419.1"/>
    <property type="molecule type" value="Genomic_DNA"/>
</dbReference>